<gene>
    <name evidence="2" type="ORF">IE077_004431</name>
</gene>
<sequence>MRIYNVGHKFPLEDSGKITIQHAQQEDQRTGITAKNNIDDAFSTTLQSLLLKVPEIKSPLPATAKILSNENKMKKSPESKADSSKYDSFILAEMLASECSNSLLHADGETGQGIMLQQYNNASFTEMCHQFGILTAVKDVFFGGTSNSNPENWKGGNKGSFFNFMYPENSDNPWSCMCDESDLRAYRAKEQKFVRCRNQVDLSWQKVQAYCDIANPANRISIPCPFIYVLLIFLITFLSLVFQ</sequence>
<proteinExistence type="predicted"/>
<reference evidence="2 3" key="1">
    <citation type="journal article" date="2020" name="bioRxiv">
        <title>Metabolic contributions of an alphaproteobacterial endosymbiont in the apicomplexan Cardiosporidium cionae.</title>
        <authorList>
            <person name="Hunter E.S."/>
            <person name="Paight C.J."/>
            <person name="Lane C.E."/>
        </authorList>
    </citation>
    <scope>NUCLEOTIDE SEQUENCE [LARGE SCALE GENOMIC DNA]</scope>
    <source>
        <strain evidence="2">ESH_2018</strain>
    </source>
</reference>
<protein>
    <submittedName>
        <fullName evidence="2">Uncharacterized protein</fullName>
    </submittedName>
</protein>
<dbReference type="Proteomes" id="UP000823046">
    <property type="component" value="Unassembled WGS sequence"/>
</dbReference>
<comment type="caution">
    <text evidence="2">The sequence shown here is derived from an EMBL/GenBank/DDBJ whole genome shotgun (WGS) entry which is preliminary data.</text>
</comment>
<name>A0ABQ7JAW1_9APIC</name>
<evidence type="ECO:0000256" key="1">
    <source>
        <dbReference type="SAM" id="Phobius"/>
    </source>
</evidence>
<organism evidence="2 3">
    <name type="scientific">Cardiosporidium cionae</name>
    <dbReference type="NCBI Taxonomy" id="476202"/>
    <lineage>
        <taxon>Eukaryota</taxon>
        <taxon>Sar</taxon>
        <taxon>Alveolata</taxon>
        <taxon>Apicomplexa</taxon>
        <taxon>Aconoidasida</taxon>
        <taxon>Nephromycida</taxon>
        <taxon>Cardiosporidium</taxon>
    </lineage>
</organism>
<dbReference type="EMBL" id="JADAQX010000299">
    <property type="protein sequence ID" value="KAF8820795.1"/>
    <property type="molecule type" value="Genomic_DNA"/>
</dbReference>
<keyword evidence="1" id="KW-1133">Transmembrane helix</keyword>
<accession>A0ABQ7JAW1</accession>
<keyword evidence="1" id="KW-0812">Transmembrane</keyword>
<keyword evidence="1" id="KW-0472">Membrane</keyword>
<evidence type="ECO:0000313" key="3">
    <source>
        <dbReference type="Proteomes" id="UP000823046"/>
    </source>
</evidence>
<evidence type="ECO:0000313" key="2">
    <source>
        <dbReference type="EMBL" id="KAF8820795.1"/>
    </source>
</evidence>
<feature type="transmembrane region" description="Helical" evidence="1">
    <location>
        <begin position="225"/>
        <end position="242"/>
    </location>
</feature>
<keyword evidence="3" id="KW-1185">Reference proteome</keyword>